<dbReference type="InterPro" id="IPR002347">
    <property type="entry name" value="SDR_fam"/>
</dbReference>
<dbReference type="PANTHER" id="PTHR42879:SF6">
    <property type="entry name" value="NADPH-DEPENDENT REDUCTASE BACG"/>
    <property type="match status" value="1"/>
</dbReference>
<evidence type="ECO:0000313" key="2">
    <source>
        <dbReference type="EMBL" id="PTX46686.1"/>
    </source>
</evidence>
<evidence type="ECO:0000256" key="1">
    <source>
        <dbReference type="ARBA" id="ARBA00006484"/>
    </source>
</evidence>
<accession>A0A2T6ASG8</accession>
<dbReference type="SUPFAM" id="SSF51735">
    <property type="entry name" value="NAD(P)-binding Rossmann-fold domains"/>
    <property type="match status" value="1"/>
</dbReference>
<name>A0A2T6ASG8_9RHOB</name>
<dbReference type="PRINTS" id="PR00081">
    <property type="entry name" value="GDHRDH"/>
</dbReference>
<organism evidence="2 3">
    <name type="scientific">Allosediminivita pacifica</name>
    <dbReference type="NCBI Taxonomy" id="1267769"/>
    <lineage>
        <taxon>Bacteria</taxon>
        <taxon>Pseudomonadati</taxon>
        <taxon>Pseudomonadota</taxon>
        <taxon>Alphaproteobacteria</taxon>
        <taxon>Rhodobacterales</taxon>
        <taxon>Paracoccaceae</taxon>
        <taxon>Allosediminivita</taxon>
    </lineage>
</organism>
<dbReference type="EMBL" id="QBKN01000015">
    <property type="protein sequence ID" value="PTX46686.1"/>
    <property type="molecule type" value="Genomic_DNA"/>
</dbReference>
<keyword evidence="3" id="KW-1185">Reference proteome</keyword>
<dbReference type="Gene3D" id="3.40.50.720">
    <property type="entry name" value="NAD(P)-binding Rossmann-like Domain"/>
    <property type="match status" value="1"/>
</dbReference>
<dbReference type="Proteomes" id="UP000244069">
    <property type="component" value="Unassembled WGS sequence"/>
</dbReference>
<gene>
    <name evidence="2" type="ORF">C8N44_11553</name>
</gene>
<dbReference type="PANTHER" id="PTHR42879">
    <property type="entry name" value="3-OXOACYL-(ACYL-CARRIER-PROTEIN) REDUCTASE"/>
    <property type="match status" value="1"/>
</dbReference>
<protein>
    <submittedName>
        <fullName evidence="2">NAD(P)-dependent dehydrogenase (Short-subunit alcohol dehydrogenase family)</fullName>
    </submittedName>
</protein>
<reference evidence="2 3" key="1">
    <citation type="submission" date="2018-04" db="EMBL/GenBank/DDBJ databases">
        <title>Genomic Encyclopedia of Archaeal and Bacterial Type Strains, Phase II (KMG-II): from individual species to whole genera.</title>
        <authorList>
            <person name="Goeker M."/>
        </authorList>
    </citation>
    <scope>NUCLEOTIDE SEQUENCE [LARGE SCALE GENOMIC DNA]</scope>
    <source>
        <strain evidence="2 3">DSM 29329</strain>
    </source>
</reference>
<dbReference type="RefSeq" id="WP_107977162.1">
    <property type="nucleotide sequence ID" value="NZ_BMEZ01000016.1"/>
</dbReference>
<dbReference type="Pfam" id="PF13561">
    <property type="entry name" value="adh_short_C2"/>
    <property type="match status" value="1"/>
</dbReference>
<proteinExistence type="inferred from homology"/>
<dbReference type="InterPro" id="IPR050259">
    <property type="entry name" value="SDR"/>
</dbReference>
<dbReference type="AlphaFoldDB" id="A0A2T6ASG8"/>
<comment type="caution">
    <text evidence="2">The sequence shown here is derived from an EMBL/GenBank/DDBJ whole genome shotgun (WGS) entry which is preliminary data.</text>
</comment>
<dbReference type="OrthoDB" id="8112199at2"/>
<dbReference type="InterPro" id="IPR036291">
    <property type="entry name" value="NAD(P)-bd_dom_sf"/>
</dbReference>
<sequence>MSSEPVIVITGAATGIGAAIARRVAAPGVGLLLHTGSNADGLAAVAEAARVAGAEVVTRLGDLSDPAVPGSLLAAAREAFGRVDQVVSNAGRAQRSCFGELSAGDLERAFATMPMAFFRLIDSALPDLQASDRGRVIAVSSFVAHSFGTNGMLFPASSAAKAALEALAMTLAAQLGPDGVTVNCIAPGFVRKDAGGHRATTSEAMERARAITPNGRLGEPADIAETVAFLLSPGAGHMTGQVLHVDGGLLLP</sequence>
<comment type="similarity">
    <text evidence="1">Belongs to the short-chain dehydrogenases/reductases (SDR) family.</text>
</comment>
<evidence type="ECO:0000313" key="3">
    <source>
        <dbReference type="Proteomes" id="UP000244069"/>
    </source>
</evidence>